<dbReference type="EMBL" id="SNYJ01000003">
    <property type="protein sequence ID" value="TDQ41556.1"/>
    <property type="molecule type" value="Genomic_DNA"/>
</dbReference>
<comment type="subunit">
    <text evidence="2 3">Homodimer.</text>
</comment>
<accession>A0A4R6U717</accession>
<evidence type="ECO:0000313" key="4">
    <source>
        <dbReference type="EMBL" id="TDQ41556.1"/>
    </source>
</evidence>
<keyword evidence="5" id="KW-1185">Reference proteome</keyword>
<keyword evidence="3" id="KW-0178">Competence</keyword>
<comment type="function">
    <text evidence="3">Enables the recognition and targeting of unfolded and aggregated proteins to the ClpC protease or to other proteins involved in proteolysis. Acts negatively in the development of competence by binding ComK and recruiting it to the ClpCP protease. When overexpressed, inhibits sporulation. Also involved in Spx degradation by ClpC.</text>
</comment>
<comment type="domain">
    <text evidence="3">The N-terminal domain has binding sites for ComK and probably for unfolded/aggregated proteins; the C-terminal domain interacts with ClpC.</text>
</comment>
<gene>
    <name evidence="3" type="primary">mecA</name>
    <name evidence="4" type="ORF">EV213_103134</name>
</gene>
<dbReference type="AlphaFoldDB" id="A0A4R6U717"/>
<protein>
    <recommendedName>
        <fullName evidence="3">Adapter protein MecA</fullName>
    </recommendedName>
</protein>
<dbReference type="GO" id="GO:0042174">
    <property type="term" value="P:negative regulation of sporulation resulting in formation of a cellular spore"/>
    <property type="evidence" value="ECO:0007669"/>
    <property type="project" value="UniProtKB-UniRule"/>
</dbReference>
<dbReference type="InterPro" id="IPR038471">
    <property type="entry name" value="MecA_C_sf"/>
</dbReference>
<name>A0A4R6U717_9BACI</name>
<proteinExistence type="inferred from homology"/>
<dbReference type="RefSeq" id="WP_133579422.1">
    <property type="nucleotide sequence ID" value="NZ_SNYJ01000003.1"/>
</dbReference>
<dbReference type="PANTHER" id="PTHR39161">
    <property type="entry name" value="ADAPTER PROTEIN MECA"/>
    <property type="match status" value="1"/>
</dbReference>
<reference evidence="4 5" key="1">
    <citation type="submission" date="2019-03" db="EMBL/GenBank/DDBJ databases">
        <title>Genomic Encyclopedia of Type Strains, Phase IV (KMG-IV): sequencing the most valuable type-strain genomes for metagenomic binning, comparative biology and taxonomic classification.</title>
        <authorList>
            <person name="Goeker M."/>
        </authorList>
    </citation>
    <scope>NUCLEOTIDE SEQUENCE [LARGE SCALE GENOMIC DNA]</scope>
    <source>
        <strain evidence="4 5">DSM 28697</strain>
    </source>
</reference>
<evidence type="ECO:0000256" key="2">
    <source>
        <dbReference type="ARBA" id="ARBA00011738"/>
    </source>
</evidence>
<sequence>MRLERLNVNKIKIFLTYDDLYERGMTKDDLWQDAPKVHQLFRDMMKEANSELGFEAAGPIAVEIFSLQAQGMVIIVTKGVDSQNDDDYDDDYIEMQVTLDESDDIFYEFASFEDFISLCAHLVRKGMRRGRLYAFENRYFYSLSIEEVEEKDVENLIALLAEYGNPSTLTKYRVAEYGKTIIPHSAPQVISTYFLNDR</sequence>
<evidence type="ECO:0000256" key="1">
    <source>
        <dbReference type="ARBA" id="ARBA00005397"/>
    </source>
</evidence>
<comment type="similarity">
    <text evidence="1 3">Belongs to the MecA family.</text>
</comment>
<dbReference type="PIRSF" id="PIRSF029008">
    <property type="entry name" value="MecA"/>
    <property type="match status" value="1"/>
</dbReference>
<keyword evidence="3" id="KW-0749">Sporulation</keyword>
<evidence type="ECO:0000256" key="3">
    <source>
        <dbReference type="HAMAP-Rule" id="MF_01124"/>
    </source>
</evidence>
<dbReference type="GO" id="GO:0045808">
    <property type="term" value="P:negative regulation of establishment of competence for transformation"/>
    <property type="evidence" value="ECO:0007669"/>
    <property type="project" value="UniProtKB-UniRule"/>
</dbReference>
<dbReference type="HAMAP" id="MF_01124">
    <property type="entry name" value="MecA"/>
    <property type="match status" value="1"/>
</dbReference>
<dbReference type="OrthoDB" id="2085234at2"/>
<dbReference type="GO" id="GO:0030435">
    <property type="term" value="P:sporulation resulting in formation of a cellular spore"/>
    <property type="evidence" value="ECO:0007669"/>
    <property type="project" value="UniProtKB-KW"/>
</dbReference>
<dbReference type="InterPro" id="IPR008681">
    <property type="entry name" value="Neg-reg_MecA"/>
</dbReference>
<dbReference type="GO" id="GO:0030674">
    <property type="term" value="F:protein-macromolecule adaptor activity"/>
    <property type="evidence" value="ECO:0007669"/>
    <property type="project" value="UniProtKB-UniRule"/>
</dbReference>
<dbReference type="Pfam" id="PF05389">
    <property type="entry name" value="MecA"/>
    <property type="match status" value="1"/>
</dbReference>
<dbReference type="Proteomes" id="UP000295632">
    <property type="component" value="Unassembled WGS sequence"/>
</dbReference>
<organism evidence="4 5">
    <name type="scientific">Aureibacillus halotolerans</name>
    <dbReference type="NCBI Taxonomy" id="1508390"/>
    <lineage>
        <taxon>Bacteria</taxon>
        <taxon>Bacillati</taxon>
        <taxon>Bacillota</taxon>
        <taxon>Bacilli</taxon>
        <taxon>Bacillales</taxon>
        <taxon>Bacillaceae</taxon>
        <taxon>Aureibacillus</taxon>
    </lineage>
</organism>
<dbReference type="NCBIfam" id="NF002781">
    <property type="entry name" value="PRK02899.1"/>
    <property type="match status" value="1"/>
</dbReference>
<comment type="caution">
    <text evidence="4">The sequence shown here is derived from an EMBL/GenBank/DDBJ whole genome shotgun (WGS) entry which is preliminary data.</text>
</comment>
<dbReference type="PANTHER" id="PTHR39161:SF2">
    <property type="entry name" value="ADAPTER PROTEIN MECA 2"/>
    <property type="match status" value="1"/>
</dbReference>
<evidence type="ECO:0000313" key="5">
    <source>
        <dbReference type="Proteomes" id="UP000295632"/>
    </source>
</evidence>
<dbReference type="GO" id="GO:0030420">
    <property type="term" value="P:establishment of competence for transformation"/>
    <property type="evidence" value="ECO:0007669"/>
    <property type="project" value="UniProtKB-KW"/>
</dbReference>
<dbReference type="Gene3D" id="3.30.70.1950">
    <property type="match status" value="1"/>
</dbReference>